<keyword evidence="9" id="KW-0482">Metalloprotease</keyword>
<dbReference type="CDD" id="cd06906">
    <property type="entry name" value="M14_Nna1"/>
    <property type="match status" value="1"/>
</dbReference>
<gene>
    <name evidence="15" type="ORF">CHS0354_038283</name>
</gene>
<evidence type="ECO:0000259" key="14">
    <source>
        <dbReference type="PROSITE" id="PS52035"/>
    </source>
</evidence>
<dbReference type="InterPro" id="IPR011989">
    <property type="entry name" value="ARM-like"/>
</dbReference>
<dbReference type="Gene3D" id="2.60.40.3120">
    <property type="match status" value="1"/>
</dbReference>
<dbReference type="GO" id="GO:0005737">
    <property type="term" value="C:cytoplasm"/>
    <property type="evidence" value="ECO:0007669"/>
    <property type="project" value="UniProtKB-SubCell"/>
</dbReference>
<keyword evidence="16" id="KW-1185">Reference proteome</keyword>
<dbReference type="GO" id="GO:0006508">
    <property type="term" value="P:proteolysis"/>
    <property type="evidence" value="ECO:0007669"/>
    <property type="project" value="UniProtKB-KW"/>
</dbReference>
<dbReference type="Pfam" id="PF18027">
    <property type="entry name" value="Pepdidase_M14_N"/>
    <property type="match status" value="1"/>
</dbReference>
<dbReference type="PANTHER" id="PTHR12756">
    <property type="entry name" value="CYTOSOLIC CARBOXYPEPTIDASE"/>
    <property type="match status" value="1"/>
</dbReference>
<dbReference type="Proteomes" id="UP001195483">
    <property type="component" value="Unassembled WGS sequence"/>
</dbReference>
<comment type="subcellular location">
    <subcellularLocation>
        <location evidence="2">Cytoplasm</location>
    </subcellularLocation>
</comment>
<dbReference type="SUPFAM" id="SSF53187">
    <property type="entry name" value="Zn-dependent exopeptidases"/>
    <property type="match status" value="1"/>
</dbReference>
<comment type="caution">
    <text evidence="15">The sequence shown here is derived from an EMBL/GenBank/DDBJ whole genome shotgun (WGS) entry which is preliminary data.</text>
</comment>
<evidence type="ECO:0000256" key="7">
    <source>
        <dbReference type="ARBA" id="ARBA00022801"/>
    </source>
</evidence>
<evidence type="ECO:0000256" key="4">
    <source>
        <dbReference type="ARBA" id="ARBA00022490"/>
    </source>
</evidence>
<comment type="catalytic activity">
    <reaction evidence="10">
        <text>C-terminal L-alpha-aminoacyl-L-glutamyl-L-glutamyl-[tubulin] + H2O = C-terminal L-alpha-aminoacyl-L-glutamyl-[tubulin] + L-glutamate</text>
        <dbReference type="Rhea" id="RHEA:63792"/>
        <dbReference type="Rhea" id="RHEA-COMP:16435"/>
        <dbReference type="Rhea" id="RHEA-COMP:16436"/>
        <dbReference type="ChEBI" id="CHEBI:15377"/>
        <dbReference type="ChEBI" id="CHEBI:29985"/>
        <dbReference type="ChEBI" id="CHEBI:149555"/>
        <dbReference type="ChEBI" id="CHEBI:149556"/>
        <dbReference type="EC" id="3.4.17.24"/>
    </reaction>
    <physiologicalReaction direction="left-to-right" evidence="10">
        <dbReference type="Rhea" id="RHEA:63793"/>
    </physiologicalReaction>
</comment>
<comment type="similarity">
    <text evidence="3 12">Belongs to the peptidase M14 family.</text>
</comment>
<feature type="active site" description="Proton donor/acceptor" evidence="12">
    <location>
        <position position="1145"/>
    </location>
</feature>
<reference evidence="15" key="2">
    <citation type="journal article" date="2021" name="Genome Biol. Evol.">
        <title>Developing a high-quality reference genome for a parasitic bivalve with doubly uniparental inheritance (Bivalvia: Unionida).</title>
        <authorList>
            <person name="Smith C.H."/>
        </authorList>
    </citation>
    <scope>NUCLEOTIDE SEQUENCE</scope>
    <source>
        <strain evidence="15">CHS0354</strain>
        <tissue evidence="15">Mantle</tissue>
    </source>
</reference>
<evidence type="ECO:0000256" key="13">
    <source>
        <dbReference type="SAM" id="MobiDB-lite"/>
    </source>
</evidence>
<evidence type="ECO:0000256" key="11">
    <source>
        <dbReference type="ARBA" id="ARBA00026108"/>
    </source>
</evidence>
<evidence type="ECO:0000256" key="5">
    <source>
        <dbReference type="ARBA" id="ARBA00022670"/>
    </source>
</evidence>
<organism evidence="15 16">
    <name type="scientific">Potamilus streckersoni</name>
    <dbReference type="NCBI Taxonomy" id="2493646"/>
    <lineage>
        <taxon>Eukaryota</taxon>
        <taxon>Metazoa</taxon>
        <taxon>Spiralia</taxon>
        <taxon>Lophotrochozoa</taxon>
        <taxon>Mollusca</taxon>
        <taxon>Bivalvia</taxon>
        <taxon>Autobranchia</taxon>
        <taxon>Heteroconchia</taxon>
        <taxon>Palaeoheterodonta</taxon>
        <taxon>Unionida</taxon>
        <taxon>Unionoidea</taxon>
        <taxon>Unionidae</taxon>
        <taxon>Ambleminae</taxon>
        <taxon>Lampsilini</taxon>
        <taxon>Potamilus</taxon>
    </lineage>
</organism>
<evidence type="ECO:0000256" key="10">
    <source>
        <dbReference type="ARBA" id="ARBA00024524"/>
    </source>
</evidence>
<feature type="compositionally biased region" description="Low complexity" evidence="13">
    <location>
        <begin position="564"/>
        <end position="573"/>
    </location>
</feature>
<dbReference type="EMBL" id="JAEAOA010002232">
    <property type="protein sequence ID" value="KAK3607855.1"/>
    <property type="molecule type" value="Genomic_DNA"/>
</dbReference>
<keyword evidence="4" id="KW-0963">Cytoplasm</keyword>
<evidence type="ECO:0000256" key="6">
    <source>
        <dbReference type="ARBA" id="ARBA00022723"/>
    </source>
</evidence>
<dbReference type="InterPro" id="IPR000834">
    <property type="entry name" value="Peptidase_M14"/>
</dbReference>
<dbReference type="Pfam" id="PF00246">
    <property type="entry name" value="Peptidase_M14"/>
    <property type="match status" value="1"/>
</dbReference>
<dbReference type="GO" id="GO:0008270">
    <property type="term" value="F:zinc ion binding"/>
    <property type="evidence" value="ECO:0007669"/>
    <property type="project" value="InterPro"/>
</dbReference>
<dbReference type="SUPFAM" id="SSF48371">
    <property type="entry name" value="ARM repeat"/>
    <property type="match status" value="1"/>
</dbReference>
<dbReference type="EC" id="3.4.17.24" evidence="11"/>
<comment type="cofactor">
    <cofactor evidence="1">
        <name>Zn(2+)</name>
        <dbReference type="ChEBI" id="CHEBI:29105"/>
    </cofactor>
</comment>
<evidence type="ECO:0000256" key="9">
    <source>
        <dbReference type="ARBA" id="ARBA00023049"/>
    </source>
</evidence>
<name>A0AAE0TDG1_9BIVA</name>
<feature type="region of interest" description="Disordered" evidence="13">
    <location>
        <begin position="564"/>
        <end position="593"/>
    </location>
</feature>
<dbReference type="InterPro" id="IPR040626">
    <property type="entry name" value="Pepdidase_M14_N"/>
</dbReference>
<protein>
    <recommendedName>
        <fullName evidence="11">tubulin-glutamate carboxypeptidase</fullName>
        <ecNumber evidence="11">3.4.17.24</ecNumber>
    </recommendedName>
</protein>
<evidence type="ECO:0000313" key="15">
    <source>
        <dbReference type="EMBL" id="KAK3607855.1"/>
    </source>
</evidence>
<dbReference type="InterPro" id="IPR050821">
    <property type="entry name" value="Cytosolic_carboxypeptidase"/>
</dbReference>
<feature type="compositionally biased region" description="Basic residues" evidence="13">
    <location>
        <begin position="574"/>
        <end position="592"/>
    </location>
</feature>
<feature type="region of interest" description="Disordered" evidence="13">
    <location>
        <begin position="362"/>
        <end position="416"/>
    </location>
</feature>
<dbReference type="Gene3D" id="3.40.630.10">
    <property type="entry name" value="Zn peptidases"/>
    <property type="match status" value="1"/>
</dbReference>
<keyword evidence="8" id="KW-0862">Zinc</keyword>
<evidence type="ECO:0000256" key="8">
    <source>
        <dbReference type="ARBA" id="ARBA00022833"/>
    </source>
</evidence>
<keyword evidence="6" id="KW-0479">Metal-binding</keyword>
<dbReference type="AlphaFoldDB" id="A0AAE0TDG1"/>
<accession>A0AAE0TDG1</accession>
<evidence type="ECO:0000256" key="3">
    <source>
        <dbReference type="ARBA" id="ARBA00005988"/>
    </source>
</evidence>
<keyword evidence="5" id="KW-0645">Protease</keyword>
<feature type="compositionally biased region" description="Acidic residues" evidence="13">
    <location>
        <begin position="378"/>
        <end position="396"/>
    </location>
</feature>
<dbReference type="PANTHER" id="PTHR12756:SF11">
    <property type="entry name" value="CYTOSOLIC CARBOXYPEPTIDASE 1"/>
    <property type="match status" value="1"/>
</dbReference>
<evidence type="ECO:0000256" key="1">
    <source>
        <dbReference type="ARBA" id="ARBA00001947"/>
    </source>
</evidence>
<feature type="domain" description="Peptidase M14" evidence="14">
    <location>
        <begin position="889"/>
        <end position="1182"/>
    </location>
</feature>
<evidence type="ECO:0000313" key="16">
    <source>
        <dbReference type="Proteomes" id="UP001195483"/>
    </source>
</evidence>
<reference evidence="15" key="3">
    <citation type="submission" date="2023-05" db="EMBL/GenBank/DDBJ databases">
        <authorList>
            <person name="Smith C.H."/>
        </authorList>
    </citation>
    <scope>NUCLEOTIDE SEQUENCE</scope>
    <source>
        <strain evidence="15">CHS0354</strain>
        <tissue evidence="15">Mantle</tissue>
    </source>
</reference>
<dbReference type="Pfam" id="PF25571">
    <property type="entry name" value="TPR_CCP1_N"/>
    <property type="match status" value="1"/>
</dbReference>
<sequence>MDRTVGARLHSLFQLLEKVGVKEFKSQTGDDLQQTRYLTSKILKIVSGQEKIHRDAVLKTSAYVELLMQTLKNCCDRTVVMNILNTTNELLGKTQVGKRAGTFVHANATSIMFHTMVHETEDLNTSEEMLLLYHHILGKLGQKDRKFALKARLNRALLVTLNLIKNNISNFKLLPSLLQVFKLYTNNTCLNHPYFPFFFLTCVNSSYLGKHNAINPICKVVLQCSRKHVNVLKLALDTLNNLTKSRNNAARTIGGDYVPHLLALYSDWHQADTKYRHVNIRKGILNVLKNITNLRSGRRALVDADGIRILYESAQDVIDCREMESLILLASVIMRKCCPRNKLPLCQINSAVTFEKPESELYPEISNNNAGDGQLGEEGQDSDNSSLDDDDIDSDDERFKTDHTEETEDYEGGIAPEACKRTADDLRLYDSFFPELYEIEIQEESSSLESIVIPTASFSSTLDKTREEKLGRQGGHQMCSTREIHKSATVPLSLYRMQTVSDYSLDNSVYSGARSSSFRPSSYVTDYIDSFASVRPETASAINVKTGASVISLDFQTVQYNQSANSRKTATAKASKKAKGSKKTQKDKKPRKLKVDLNPEPLFTDALCITPIPVIRDSEEDVEIPTAMGDDWEEDSIDESYNPLIYQEMARQTRSIYKFEKIAYPDLIGARGPYEMEPFYHRKFGVQRTKVFEDIDRMIHPEHVIDRDVYNLDTIKACQGMLYKADNSNISNSDEFRIGPAGRYESGPDCLRFSGQFESGNLRKVIRVRDFEYDLILNPDINTNHHHQWFYFEVSNMIADRPYRFNIVNCEKQNSQFNFGMKPVMFSVMESMQGRPYWVRVGSDICYYKNHFTRSPLVTGGVKGKTYYTTTFTVTFKHSRDVCYLAYHYPYTYSMLQTHLQLHECHHDCSQILFRKQTLCHTMSGNPVPVLTITAKPKSNSREHVEELRSRPYIFLSARVHPGESNSSWIMKGTIDFLMSKKPVAQLLREMYIIKIVPMLNPDGVINGNHRSSLAAEDLNRRWDNPCPKLHPTIYHTKGLLQYLQLINKTPLVYCDYHGHSRRKNIFLYGCCPSQSWIVPDLNNPNCTGNKNEDNGYKVLPRTLEILAPAFSLQNCSFLVEKAKETTARVVVWRQIGVIRSYTMESTYCGIDKESKYKDNHISTRMLEEMGQRFCEGLLRLGRGREAMPSILESEANLQIGATAQDTDLNKYWINTITSDDVITSVVVSALTGTCQGS</sequence>
<reference evidence="15" key="1">
    <citation type="journal article" date="2021" name="Genome Biol. Evol.">
        <title>A High-Quality Reference Genome for a Parasitic Bivalve with Doubly Uniparental Inheritance (Bivalvia: Unionida).</title>
        <authorList>
            <person name="Smith C.H."/>
        </authorList>
    </citation>
    <scope>NUCLEOTIDE SEQUENCE</scope>
    <source>
        <strain evidence="15">CHS0354</strain>
    </source>
</reference>
<dbReference type="GO" id="GO:0004181">
    <property type="term" value="F:metallocarboxypeptidase activity"/>
    <property type="evidence" value="ECO:0007669"/>
    <property type="project" value="InterPro"/>
</dbReference>
<dbReference type="PROSITE" id="PS52035">
    <property type="entry name" value="PEPTIDASE_M14"/>
    <property type="match status" value="1"/>
</dbReference>
<dbReference type="Gene3D" id="1.25.10.10">
    <property type="entry name" value="Leucine-rich Repeat Variant"/>
    <property type="match status" value="1"/>
</dbReference>
<keyword evidence="7" id="KW-0378">Hydrolase</keyword>
<dbReference type="InterPro" id="IPR016024">
    <property type="entry name" value="ARM-type_fold"/>
</dbReference>
<evidence type="ECO:0000256" key="2">
    <source>
        <dbReference type="ARBA" id="ARBA00004496"/>
    </source>
</evidence>
<evidence type="ECO:0000256" key="12">
    <source>
        <dbReference type="PROSITE-ProRule" id="PRU01379"/>
    </source>
</evidence>
<proteinExistence type="inferred from homology"/>
<dbReference type="InterPro" id="IPR033852">
    <property type="entry name" value="CBPC1/4"/>
</dbReference>